<reference evidence="1 2" key="1">
    <citation type="submission" date="2019-05" db="EMBL/GenBank/DDBJ databases">
        <title>Mikania micrantha, genome provides insights into the molecular mechanism of rapid growth.</title>
        <authorList>
            <person name="Liu B."/>
        </authorList>
    </citation>
    <scope>NUCLEOTIDE SEQUENCE [LARGE SCALE GENOMIC DNA]</scope>
    <source>
        <strain evidence="1">NLD-2019</strain>
        <tissue evidence="1">Leaf</tissue>
    </source>
</reference>
<dbReference type="Proteomes" id="UP000326396">
    <property type="component" value="Linkage Group LG2"/>
</dbReference>
<organism evidence="1 2">
    <name type="scientific">Mikania micrantha</name>
    <name type="common">bitter vine</name>
    <dbReference type="NCBI Taxonomy" id="192012"/>
    <lineage>
        <taxon>Eukaryota</taxon>
        <taxon>Viridiplantae</taxon>
        <taxon>Streptophyta</taxon>
        <taxon>Embryophyta</taxon>
        <taxon>Tracheophyta</taxon>
        <taxon>Spermatophyta</taxon>
        <taxon>Magnoliopsida</taxon>
        <taxon>eudicotyledons</taxon>
        <taxon>Gunneridae</taxon>
        <taxon>Pentapetalae</taxon>
        <taxon>asterids</taxon>
        <taxon>campanulids</taxon>
        <taxon>Asterales</taxon>
        <taxon>Asteraceae</taxon>
        <taxon>Asteroideae</taxon>
        <taxon>Heliantheae alliance</taxon>
        <taxon>Eupatorieae</taxon>
        <taxon>Mikania</taxon>
    </lineage>
</organism>
<gene>
    <name evidence="1" type="ORF">E3N88_22234</name>
</gene>
<dbReference type="PANTHER" id="PTHR10775">
    <property type="entry name" value="OS08G0208400 PROTEIN"/>
    <property type="match status" value="1"/>
</dbReference>
<protein>
    <submittedName>
        <fullName evidence="1">Uncharacterized protein</fullName>
    </submittedName>
</protein>
<dbReference type="OrthoDB" id="1293063at2759"/>
<sequence length="179" mass="20662">MRAALLWTINDYPARSILSAWSGQGYKACSTCNEDTPSCPITNKIAFVGHRRFLTKNHKLRENLLFNGQKETRDPPKQLSNAKILKQLQSLLIRVPGKHQSHGGVKRKRAAPELNWSKKSIFFELDYWSSLLLKHNLDIMHVEKMCVNDCEWFVNEQYILATQAKQVFYLQDPSRTTGN</sequence>
<dbReference type="Pfam" id="PF02992">
    <property type="entry name" value="Transposase_21"/>
    <property type="match status" value="1"/>
</dbReference>
<accession>A0A5N6NBD6</accession>
<keyword evidence="2" id="KW-1185">Reference proteome</keyword>
<dbReference type="PANTHER" id="PTHR10775:SF185">
    <property type="entry name" value="OS08G0208400 PROTEIN"/>
    <property type="match status" value="1"/>
</dbReference>
<name>A0A5N6NBD6_9ASTR</name>
<comment type="caution">
    <text evidence="1">The sequence shown here is derived from an EMBL/GenBank/DDBJ whole genome shotgun (WGS) entry which is preliminary data.</text>
</comment>
<evidence type="ECO:0000313" key="1">
    <source>
        <dbReference type="EMBL" id="KAD4584633.1"/>
    </source>
</evidence>
<dbReference type="EMBL" id="SZYD01000012">
    <property type="protein sequence ID" value="KAD4584633.1"/>
    <property type="molecule type" value="Genomic_DNA"/>
</dbReference>
<evidence type="ECO:0000313" key="2">
    <source>
        <dbReference type="Proteomes" id="UP000326396"/>
    </source>
</evidence>
<proteinExistence type="predicted"/>
<dbReference type="AlphaFoldDB" id="A0A5N6NBD6"/>
<dbReference type="InterPro" id="IPR004242">
    <property type="entry name" value="Transposase_21"/>
</dbReference>